<accession>A0A5C5WYU4</accession>
<dbReference type="RefSeq" id="WP_146510114.1">
    <property type="nucleotide sequence ID" value="NZ_SIHI01000002.1"/>
</dbReference>
<keyword evidence="2" id="KW-1185">Reference proteome</keyword>
<evidence type="ECO:0000313" key="1">
    <source>
        <dbReference type="EMBL" id="TWT55770.1"/>
    </source>
</evidence>
<evidence type="ECO:0008006" key="3">
    <source>
        <dbReference type="Google" id="ProtNLM"/>
    </source>
</evidence>
<dbReference type="EMBL" id="SIHI01000002">
    <property type="protein sequence ID" value="TWT55770.1"/>
    <property type="molecule type" value="Genomic_DNA"/>
</dbReference>
<dbReference type="Proteomes" id="UP000317243">
    <property type="component" value="Unassembled WGS sequence"/>
</dbReference>
<reference evidence="1 2" key="1">
    <citation type="submission" date="2019-02" db="EMBL/GenBank/DDBJ databases">
        <title>Deep-cultivation of Planctomycetes and their phenomic and genomic characterization uncovers novel biology.</title>
        <authorList>
            <person name="Wiegand S."/>
            <person name="Jogler M."/>
            <person name="Boedeker C."/>
            <person name="Pinto D."/>
            <person name="Vollmers J."/>
            <person name="Rivas-Marin E."/>
            <person name="Kohn T."/>
            <person name="Peeters S.H."/>
            <person name="Heuer A."/>
            <person name="Rast P."/>
            <person name="Oberbeckmann S."/>
            <person name="Bunk B."/>
            <person name="Jeske O."/>
            <person name="Meyerdierks A."/>
            <person name="Storesund J.E."/>
            <person name="Kallscheuer N."/>
            <person name="Luecker S."/>
            <person name="Lage O.M."/>
            <person name="Pohl T."/>
            <person name="Merkel B.J."/>
            <person name="Hornburger P."/>
            <person name="Mueller R.-W."/>
            <person name="Bruemmer F."/>
            <person name="Labrenz M."/>
            <person name="Spormann A.M."/>
            <person name="Op Den Camp H."/>
            <person name="Overmann J."/>
            <person name="Amann R."/>
            <person name="Jetten M.S.M."/>
            <person name="Mascher T."/>
            <person name="Medema M.H."/>
            <person name="Devos D.P."/>
            <person name="Kaster A.-K."/>
            <person name="Ovreas L."/>
            <person name="Rohde M."/>
            <person name="Galperin M.Y."/>
            <person name="Jogler C."/>
        </authorList>
    </citation>
    <scope>NUCLEOTIDE SEQUENCE [LARGE SCALE GENOMIC DNA]</scope>
    <source>
        <strain evidence="1 2">KOR42</strain>
    </source>
</reference>
<comment type="caution">
    <text evidence="1">The sequence shown here is derived from an EMBL/GenBank/DDBJ whole genome shotgun (WGS) entry which is preliminary data.</text>
</comment>
<sequence>MNLFSEQDGFLLDAHRYLCDEMSEAERQSFEALLAANPSAQDAFVDQVLLEAACHRIASEGSRAASIQQPNDLSPASQAIQETSVRPALVSRSPVLVSSGGQTTAKDRSSRWDLSRTLAVVVTSCVMGVMIWGGGSALHELDSRRSFRDQLVTNDDVNAVGVWAELSADDSAAFNDDVDPDAEADLMLSPLFVSAELDVPDWMFAAVEALSLMDDVNLEESPSDGGPL</sequence>
<dbReference type="OrthoDB" id="10016719at2"/>
<gene>
    <name evidence="1" type="ORF">KOR42_25810</name>
</gene>
<protein>
    <recommendedName>
        <fullName evidence="3">Zinc-finger domain-containing protein</fullName>
    </recommendedName>
</protein>
<name>A0A5C5WYU4_9PLAN</name>
<dbReference type="AlphaFoldDB" id="A0A5C5WYU4"/>
<proteinExistence type="predicted"/>
<organism evidence="1 2">
    <name type="scientific">Thalassoglobus neptunius</name>
    <dbReference type="NCBI Taxonomy" id="1938619"/>
    <lineage>
        <taxon>Bacteria</taxon>
        <taxon>Pseudomonadati</taxon>
        <taxon>Planctomycetota</taxon>
        <taxon>Planctomycetia</taxon>
        <taxon>Planctomycetales</taxon>
        <taxon>Planctomycetaceae</taxon>
        <taxon>Thalassoglobus</taxon>
    </lineage>
</organism>
<evidence type="ECO:0000313" key="2">
    <source>
        <dbReference type="Proteomes" id="UP000317243"/>
    </source>
</evidence>